<gene>
    <name evidence="1" type="ORF">ONB1V03_LOCUS20651</name>
    <name evidence="2" type="ORF">ONB1V03_LOCUS20833</name>
</gene>
<evidence type="ECO:0000313" key="2">
    <source>
        <dbReference type="EMBL" id="CAD7664275.1"/>
    </source>
</evidence>
<accession>A0A7R9MQJ0</accession>
<dbReference type="EMBL" id="CAJPVJ010037270">
    <property type="protein sequence ID" value="CAG2181412.1"/>
    <property type="molecule type" value="Genomic_DNA"/>
</dbReference>
<dbReference type="AlphaFoldDB" id="A0A7R9MQJ0"/>
<proteinExistence type="predicted"/>
<name>A0A7R9MQJ0_9ACAR</name>
<dbReference type="EMBL" id="CAJPVJ010036210">
    <property type="protein sequence ID" value="CAG2181230.1"/>
    <property type="molecule type" value="Genomic_DNA"/>
</dbReference>
<organism evidence="1">
    <name type="scientific">Oppiella nova</name>
    <dbReference type="NCBI Taxonomy" id="334625"/>
    <lineage>
        <taxon>Eukaryota</taxon>
        <taxon>Metazoa</taxon>
        <taxon>Ecdysozoa</taxon>
        <taxon>Arthropoda</taxon>
        <taxon>Chelicerata</taxon>
        <taxon>Arachnida</taxon>
        <taxon>Acari</taxon>
        <taxon>Acariformes</taxon>
        <taxon>Sarcoptiformes</taxon>
        <taxon>Oribatida</taxon>
        <taxon>Brachypylina</taxon>
        <taxon>Oppioidea</taxon>
        <taxon>Oppiidae</taxon>
        <taxon>Oppiella</taxon>
    </lineage>
</organism>
<protein>
    <submittedName>
        <fullName evidence="1">Uncharacterized protein</fullName>
    </submittedName>
</protein>
<sequence>MTYRIRLTVHPRISHRKLPST</sequence>
<dbReference type="EMBL" id="OC952095">
    <property type="protein sequence ID" value="CAD7664275.1"/>
    <property type="molecule type" value="Genomic_DNA"/>
</dbReference>
<evidence type="ECO:0000313" key="3">
    <source>
        <dbReference type="Proteomes" id="UP000728032"/>
    </source>
</evidence>
<dbReference type="Proteomes" id="UP000728032">
    <property type="component" value="Unassembled WGS sequence"/>
</dbReference>
<evidence type="ECO:0000313" key="1">
    <source>
        <dbReference type="EMBL" id="CAD7664093.1"/>
    </source>
</evidence>
<keyword evidence="3" id="KW-1185">Reference proteome</keyword>
<reference evidence="1" key="1">
    <citation type="submission" date="2020-11" db="EMBL/GenBank/DDBJ databases">
        <authorList>
            <person name="Tran Van P."/>
        </authorList>
    </citation>
    <scope>NUCLEOTIDE SEQUENCE</scope>
</reference>
<dbReference type="EMBL" id="OC951035">
    <property type="protein sequence ID" value="CAD7664093.1"/>
    <property type="molecule type" value="Genomic_DNA"/>
</dbReference>